<keyword evidence="3" id="KW-1185">Reference proteome</keyword>
<gene>
    <name evidence="2" type="ORF">Pfra01_001190200</name>
</gene>
<protein>
    <submittedName>
        <fullName evidence="2">Unnamed protein product</fullName>
    </submittedName>
</protein>
<feature type="compositionally biased region" description="Acidic residues" evidence="1">
    <location>
        <begin position="86"/>
        <end position="95"/>
    </location>
</feature>
<comment type="caution">
    <text evidence="2">The sequence shown here is derived from an EMBL/GenBank/DDBJ whole genome shotgun (WGS) entry which is preliminary data.</text>
</comment>
<evidence type="ECO:0000313" key="3">
    <source>
        <dbReference type="Proteomes" id="UP001165121"/>
    </source>
</evidence>
<reference evidence="2" key="1">
    <citation type="submission" date="2023-04" db="EMBL/GenBank/DDBJ databases">
        <title>Phytophthora fragariaefolia NBRC 109709.</title>
        <authorList>
            <person name="Ichikawa N."/>
            <person name="Sato H."/>
            <person name="Tonouchi N."/>
        </authorList>
    </citation>
    <scope>NUCLEOTIDE SEQUENCE</scope>
    <source>
        <strain evidence="2">NBRC 109709</strain>
    </source>
</reference>
<evidence type="ECO:0000313" key="2">
    <source>
        <dbReference type="EMBL" id="GMF39713.1"/>
    </source>
</evidence>
<name>A0A9W7CTE8_9STRA</name>
<dbReference type="EMBL" id="BSXT01001183">
    <property type="protein sequence ID" value="GMF39713.1"/>
    <property type="molecule type" value="Genomic_DNA"/>
</dbReference>
<feature type="region of interest" description="Disordered" evidence="1">
    <location>
        <begin position="35"/>
        <end position="95"/>
    </location>
</feature>
<organism evidence="2 3">
    <name type="scientific">Phytophthora fragariaefolia</name>
    <dbReference type="NCBI Taxonomy" id="1490495"/>
    <lineage>
        <taxon>Eukaryota</taxon>
        <taxon>Sar</taxon>
        <taxon>Stramenopiles</taxon>
        <taxon>Oomycota</taxon>
        <taxon>Peronosporomycetes</taxon>
        <taxon>Peronosporales</taxon>
        <taxon>Peronosporaceae</taxon>
        <taxon>Phytophthora</taxon>
    </lineage>
</organism>
<sequence length="95" mass="9980">MSVGKPGPRIPGITMVGHIVPVIGMKYGLGTVAHLRSTSGAPDDGDSSDSVQNFSDNNDDESTASDRSDENDCDEDGSDGDVSNDGSDEEEHVRR</sequence>
<accession>A0A9W7CTE8</accession>
<dbReference type="Proteomes" id="UP001165121">
    <property type="component" value="Unassembled WGS sequence"/>
</dbReference>
<evidence type="ECO:0000256" key="1">
    <source>
        <dbReference type="SAM" id="MobiDB-lite"/>
    </source>
</evidence>
<proteinExistence type="predicted"/>
<dbReference type="AlphaFoldDB" id="A0A9W7CTE8"/>